<organism evidence="8 9">
    <name type="scientific">Saprolegnia diclina (strain VS20)</name>
    <dbReference type="NCBI Taxonomy" id="1156394"/>
    <lineage>
        <taxon>Eukaryota</taxon>
        <taxon>Sar</taxon>
        <taxon>Stramenopiles</taxon>
        <taxon>Oomycota</taxon>
        <taxon>Saprolegniomycetes</taxon>
        <taxon>Saprolegniales</taxon>
        <taxon>Saprolegniaceae</taxon>
        <taxon>Saprolegnia</taxon>
    </lineage>
</organism>
<keyword evidence="9" id="KW-1185">Reference proteome</keyword>
<feature type="compositionally biased region" description="Pro residues" evidence="5">
    <location>
        <begin position="324"/>
        <end position="333"/>
    </location>
</feature>
<keyword evidence="2 4" id="KW-0863">Zinc-finger</keyword>
<feature type="region of interest" description="Disordered" evidence="5">
    <location>
        <begin position="273"/>
        <end position="333"/>
    </location>
</feature>
<evidence type="ECO:0000256" key="5">
    <source>
        <dbReference type="SAM" id="MobiDB-lite"/>
    </source>
</evidence>
<dbReference type="VEuPathDB" id="FungiDB:SDRG_03156"/>
<evidence type="ECO:0000256" key="3">
    <source>
        <dbReference type="ARBA" id="ARBA00022833"/>
    </source>
</evidence>
<feature type="region of interest" description="Disordered" evidence="5">
    <location>
        <begin position="367"/>
        <end position="460"/>
    </location>
</feature>
<reference evidence="8 9" key="1">
    <citation type="submission" date="2012-04" db="EMBL/GenBank/DDBJ databases">
        <title>The Genome Sequence of Saprolegnia declina VS20.</title>
        <authorList>
            <consortium name="The Broad Institute Genome Sequencing Platform"/>
            <person name="Russ C."/>
            <person name="Nusbaum C."/>
            <person name="Tyler B."/>
            <person name="van West P."/>
            <person name="Dieguez-Uribeondo J."/>
            <person name="de Bruijn I."/>
            <person name="Tripathy S."/>
            <person name="Jiang R."/>
            <person name="Young S.K."/>
            <person name="Zeng Q."/>
            <person name="Gargeya S."/>
            <person name="Fitzgerald M."/>
            <person name="Haas B."/>
            <person name="Abouelleil A."/>
            <person name="Alvarado L."/>
            <person name="Arachchi H.M."/>
            <person name="Berlin A."/>
            <person name="Chapman S.B."/>
            <person name="Goldberg J."/>
            <person name="Griggs A."/>
            <person name="Gujja S."/>
            <person name="Hansen M."/>
            <person name="Howarth C."/>
            <person name="Imamovic A."/>
            <person name="Larimer J."/>
            <person name="McCowen C."/>
            <person name="Montmayeur A."/>
            <person name="Murphy C."/>
            <person name="Neiman D."/>
            <person name="Pearson M."/>
            <person name="Priest M."/>
            <person name="Roberts A."/>
            <person name="Saif S."/>
            <person name="Shea T."/>
            <person name="Sisk P."/>
            <person name="Sykes S."/>
            <person name="Wortman J."/>
            <person name="Nusbaum C."/>
            <person name="Birren B."/>
        </authorList>
    </citation>
    <scope>NUCLEOTIDE SEQUENCE [LARGE SCALE GENOMIC DNA]</scope>
    <source>
        <strain evidence="8 9">VS20</strain>
    </source>
</reference>
<dbReference type="GO" id="GO:0006357">
    <property type="term" value="P:regulation of transcription by RNA polymerase II"/>
    <property type="evidence" value="ECO:0007669"/>
    <property type="project" value="TreeGrafter"/>
</dbReference>
<dbReference type="SMART" id="SM00249">
    <property type="entry name" value="PHD"/>
    <property type="match status" value="6"/>
</dbReference>
<dbReference type="InterPro" id="IPR011011">
    <property type="entry name" value="Znf_FYVE_PHD"/>
</dbReference>
<name>T0S3T8_SAPDV</name>
<keyword evidence="1" id="KW-0479">Metal-binding</keyword>
<feature type="compositionally biased region" description="Basic and acidic residues" evidence="5">
    <location>
        <begin position="1396"/>
        <end position="1409"/>
    </location>
</feature>
<dbReference type="eggNOG" id="KOG0954">
    <property type="taxonomic scope" value="Eukaryota"/>
</dbReference>
<gene>
    <name evidence="8" type="ORF">SDRG_03156</name>
</gene>
<dbReference type="CDD" id="cd15492">
    <property type="entry name" value="PHD_BRPF_JADE_like"/>
    <property type="match status" value="1"/>
</dbReference>
<feature type="compositionally biased region" description="Low complexity" evidence="5">
    <location>
        <begin position="396"/>
        <end position="428"/>
    </location>
</feature>
<dbReference type="GO" id="GO:0008270">
    <property type="term" value="F:zinc ion binding"/>
    <property type="evidence" value="ECO:0007669"/>
    <property type="project" value="UniProtKB-KW"/>
</dbReference>
<feature type="domain" description="PHD-type" evidence="7">
    <location>
        <begin position="95"/>
        <end position="209"/>
    </location>
</feature>
<dbReference type="InParanoid" id="T0S3T8"/>
<dbReference type="Gene3D" id="3.30.40.10">
    <property type="entry name" value="Zinc/RING finger domain, C3HC4 (zinc finger)"/>
    <property type="match status" value="6"/>
</dbReference>
<dbReference type="PROSITE" id="PS50016">
    <property type="entry name" value="ZF_PHD_2"/>
    <property type="match status" value="3"/>
</dbReference>
<dbReference type="GeneID" id="19943883"/>
<evidence type="ECO:0000259" key="7">
    <source>
        <dbReference type="PROSITE" id="PS51805"/>
    </source>
</evidence>
<feature type="domain" description="PHD-type" evidence="6">
    <location>
        <begin position="816"/>
        <end position="866"/>
    </location>
</feature>
<evidence type="ECO:0000313" key="9">
    <source>
        <dbReference type="Proteomes" id="UP000030762"/>
    </source>
</evidence>
<dbReference type="RefSeq" id="XP_008607000.1">
    <property type="nucleotide sequence ID" value="XM_008608778.1"/>
</dbReference>
<evidence type="ECO:0000256" key="2">
    <source>
        <dbReference type="ARBA" id="ARBA00022771"/>
    </source>
</evidence>
<protein>
    <recommendedName>
        <fullName evidence="10">PHD-type domain-containing protein</fullName>
    </recommendedName>
</protein>
<dbReference type="eggNOG" id="KOG0955">
    <property type="taxonomic scope" value="Eukaryota"/>
</dbReference>
<dbReference type="Pfam" id="PF13832">
    <property type="entry name" value="zf-HC5HC2H_2"/>
    <property type="match status" value="3"/>
</dbReference>
<feature type="domain" description="PHD-type" evidence="6">
    <location>
        <begin position="26"/>
        <end position="84"/>
    </location>
</feature>
<dbReference type="PROSITE" id="PS51805">
    <property type="entry name" value="EPHD"/>
    <property type="match status" value="2"/>
</dbReference>
<feature type="compositionally biased region" description="Pro residues" evidence="5">
    <location>
        <begin position="299"/>
        <end position="314"/>
    </location>
</feature>
<evidence type="ECO:0008006" key="10">
    <source>
        <dbReference type="Google" id="ProtNLM"/>
    </source>
</evidence>
<dbReference type="SUPFAM" id="SSF57903">
    <property type="entry name" value="FYVE/PHD zinc finger"/>
    <property type="match status" value="3"/>
</dbReference>
<dbReference type="OrthoDB" id="308383at2759"/>
<dbReference type="InterPro" id="IPR019787">
    <property type="entry name" value="Znf_PHD-finger"/>
</dbReference>
<feature type="region of interest" description="Disordered" evidence="5">
    <location>
        <begin position="1369"/>
        <end position="1409"/>
    </location>
</feature>
<dbReference type="InterPro" id="IPR034732">
    <property type="entry name" value="EPHD"/>
</dbReference>
<feature type="domain" description="PHD-type" evidence="6">
    <location>
        <begin position="1055"/>
        <end position="1112"/>
    </location>
</feature>
<dbReference type="InterPro" id="IPR050701">
    <property type="entry name" value="Histone_Mod_Regulator"/>
</dbReference>
<dbReference type="InterPro" id="IPR001965">
    <property type="entry name" value="Znf_PHD"/>
</dbReference>
<evidence type="ECO:0000313" key="8">
    <source>
        <dbReference type="EMBL" id="EQC39728.1"/>
    </source>
</evidence>
<keyword evidence="3" id="KW-0862">Zinc</keyword>
<feature type="region of interest" description="Disordered" evidence="5">
    <location>
        <begin position="1325"/>
        <end position="1357"/>
    </location>
</feature>
<dbReference type="InterPro" id="IPR019786">
    <property type="entry name" value="Zinc_finger_PHD-type_CS"/>
</dbReference>
<dbReference type="CDD" id="cd15571">
    <property type="entry name" value="ePHD"/>
    <property type="match status" value="2"/>
</dbReference>
<dbReference type="PANTHER" id="PTHR13793:SF107">
    <property type="entry name" value="BROMODOMAIN-CONTAINING PROTEIN HOMOLOG"/>
    <property type="match status" value="1"/>
</dbReference>
<dbReference type="Proteomes" id="UP000030762">
    <property type="component" value="Unassembled WGS sequence"/>
</dbReference>
<accession>T0S3T8</accession>
<evidence type="ECO:0000256" key="4">
    <source>
        <dbReference type="PROSITE-ProRule" id="PRU00146"/>
    </source>
</evidence>
<evidence type="ECO:0000256" key="1">
    <source>
        <dbReference type="ARBA" id="ARBA00022723"/>
    </source>
</evidence>
<proteinExistence type="predicted"/>
<dbReference type="InterPro" id="IPR013083">
    <property type="entry name" value="Znf_RING/FYVE/PHD"/>
</dbReference>
<feature type="domain" description="PHD-type" evidence="7">
    <location>
        <begin position="873"/>
        <end position="1017"/>
    </location>
</feature>
<dbReference type="STRING" id="1156394.T0S3T8"/>
<sequence>MSALASPATDLAAGDAMMDAVLIIPNRVCMVCFDARSSAGNALLCCNVPSCHTRVHEACYAGEAKTLAPSAVRAQWSCDVCTLEKARNELTPNAARVCVVCKHSGGALKPTTQAHALCHLVCTRWLPELKQVASEAHPSAVVVDTKLLYATRNNLKCFLCNKRGGCMQCSSKRCPKSFHALCAVRAPASKVFTGLNDEQQPVCHCAMHLGDVQPTFTLVKDLHFGNPYVGDKMYEPDAPFEALEAAPTASDAPATLVSAAALMPFFNLPLSAPPAKKVGRPRKDDYQPKPSPVHVTMPIPRPDMPRLPPAPPAPAGLGMLPTSRPAPPPPGLGMLPPRPQIMTDVIPCPLCKEVVLRTNLAQHMTTSCKKQVATASAPKPTPTKSKAGKAMPPHSTTPTGGKAAATAVGKVTPTAGKATPTGKAAKAAEGPKKPRGRPPKKKPELSIAMPLEPSRPPMSMSMPPTPLPPSTTTHVPVVIKKHATTSLFPLSLGQASVDPVGDLAIASLHATMPSDNLFMTWPGQQFGHLMQSAFFWDQVSVAFFSKYPMQKKRLEPLAHWLTGAKPDGIEKPRGAYDKPRCADTVVVTSSDDWMVQTGMQHTCDYMLLASGAQCAFNQDVHPFLHVHSVAPSPSNDGTSHIAVNLVVHSTAVRCTFALSQTEPPADTDVAWTRFKPDAFHDLLTNATPAYPRGHKLWVALLGLEPLTNVLIKQQYGESAAFTGSQVQDDMTLEMQLCVDLLNEQMKTNRVRWRSLWAKGTQYMQAQETQLAAQGHVERLYHEYAWWKAVCLCVIKGTKDLPFLPESDDTRLQPFEDGTCVICFDGISEDGNPIIFCEACDIAVHQRCYGIAEIPKTDFYCDKCIALRKLPSAPVFCQLCPMRDGALKMTKEGLWVHVACALWSPNTQLVHIPRMLLQLSMQPHVRFANFDTATAMTSPLADVADLPPPLLAGGLCTICRVATGRTVRCRHPDCGTSMHPLCAWYAGWHMHASVAACGYVHVGGGQGLVFNVYCDAHQPSSLACADRSLQRDARAALRLVEATKRAQLRLLASDEDATCAVCKKTKSHELSSPSSVLLRCRLCSVIVHPSCCAPAVAIDHITNDWACEKCAVDPTAASAPCVLCDRVGDYMLPVRPLASTGAALHYGFVHLFCANVFHSRIVTDPATGTRHALPLHPVEPPLTKCCSLCQQRSGRLVSCSKKQCQAVFHPYCHHEARLYNYKPGTKTERAYCCKLHPPSHAVFDEARGLWITKQEIMALQQIRCTYERTRMFIDLAKQREKTKKRLFLHVEAAAFEKAKEVVAVVKPTRTMKAFYASVTGDDDLRDVTRRKPKEVVATTPSKPLQRGKKRGSETRQELWLKKLGATDESIVAKRPRRRSVDDDANDETTSTQADAHAMNEADEQPHTKQHDAIATWWHRALEALPAQEEDLDDVMATLVDDV</sequence>
<evidence type="ECO:0000259" key="6">
    <source>
        <dbReference type="PROSITE" id="PS50016"/>
    </source>
</evidence>
<dbReference type="PROSITE" id="PS01359">
    <property type="entry name" value="ZF_PHD_1"/>
    <property type="match status" value="2"/>
</dbReference>
<feature type="compositionally biased region" description="Low complexity" evidence="5">
    <location>
        <begin position="449"/>
        <end position="460"/>
    </location>
</feature>
<dbReference type="EMBL" id="JH767138">
    <property type="protein sequence ID" value="EQC39728.1"/>
    <property type="molecule type" value="Genomic_DNA"/>
</dbReference>
<dbReference type="OMA" id="TERAYCC"/>
<dbReference type="Pfam" id="PF13831">
    <property type="entry name" value="PHD_2"/>
    <property type="match status" value="1"/>
</dbReference>
<dbReference type="PANTHER" id="PTHR13793">
    <property type="entry name" value="PHD FINGER PROTEINS"/>
    <property type="match status" value="1"/>
</dbReference>